<proteinExistence type="predicted"/>
<keyword evidence="2" id="KW-0812">Transmembrane</keyword>
<feature type="region of interest" description="Disordered" evidence="1">
    <location>
        <begin position="69"/>
        <end position="97"/>
    </location>
</feature>
<sequence>MNANEIRTIAVAAFCALFVIWFLAMPYLVHAEKRRQRKNAQSGTIGVFDEVFHPESHQARLVWEAQTELPAPAPAPGDKPDLDSGRITVRLEPHREV</sequence>
<accession>A0A387BKE0</accession>
<feature type="compositionally biased region" description="Basic and acidic residues" evidence="1">
    <location>
        <begin position="78"/>
        <end position="97"/>
    </location>
</feature>
<evidence type="ECO:0000313" key="3">
    <source>
        <dbReference type="EMBL" id="AYG02772.1"/>
    </source>
</evidence>
<dbReference type="Proteomes" id="UP000275069">
    <property type="component" value="Chromosome"/>
</dbReference>
<reference evidence="3 4" key="1">
    <citation type="submission" date="2018-09" db="EMBL/GenBank/DDBJ databases">
        <title>Genome sequencing of strain 2DFW10M-5.</title>
        <authorList>
            <person name="Heo J."/>
            <person name="Kim S.-J."/>
            <person name="Kwon S.-W."/>
        </authorList>
    </citation>
    <scope>NUCLEOTIDE SEQUENCE [LARGE SCALE GENOMIC DNA]</scope>
    <source>
        <strain evidence="3 4">2DFW10M-5</strain>
    </source>
</reference>
<keyword evidence="4" id="KW-1185">Reference proteome</keyword>
<dbReference type="OrthoDB" id="4954842at2"/>
<dbReference type="EMBL" id="CP032624">
    <property type="protein sequence ID" value="AYG02772.1"/>
    <property type="molecule type" value="Genomic_DNA"/>
</dbReference>
<gene>
    <name evidence="3" type="ORF">D7I44_04055</name>
</gene>
<dbReference type="KEGG" id="gry:D7I44_04055"/>
<keyword evidence="2" id="KW-0472">Membrane</keyword>
<evidence type="ECO:0000313" key="4">
    <source>
        <dbReference type="Proteomes" id="UP000275069"/>
    </source>
</evidence>
<organism evidence="3 4">
    <name type="scientific">Gryllotalpicola protaetiae</name>
    <dbReference type="NCBI Taxonomy" id="2419771"/>
    <lineage>
        <taxon>Bacteria</taxon>
        <taxon>Bacillati</taxon>
        <taxon>Actinomycetota</taxon>
        <taxon>Actinomycetes</taxon>
        <taxon>Micrococcales</taxon>
        <taxon>Microbacteriaceae</taxon>
        <taxon>Gryllotalpicola</taxon>
    </lineage>
</organism>
<protein>
    <submittedName>
        <fullName evidence="3">Uncharacterized protein</fullName>
    </submittedName>
</protein>
<dbReference type="AlphaFoldDB" id="A0A387BKE0"/>
<feature type="transmembrane region" description="Helical" evidence="2">
    <location>
        <begin position="6"/>
        <end position="29"/>
    </location>
</feature>
<evidence type="ECO:0000256" key="1">
    <source>
        <dbReference type="SAM" id="MobiDB-lite"/>
    </source>
</evidence>
<dbReference type="RefSeq" id="WP_120788306.1">
    <property type="nucleotide sequence ID" value="NZ_CP032624.1"/>
</dbReference>
<keyword evidence="2" id="KW-1133">Transmembrane helix</keyword>
<name>A0A387BKE0_9MICO</name>
<evidence type="ECO:0000256" key="2">
    <source>
        <dbReference type="SAM" id="Phobius"/>
    </source>
</evidence>